<feature type="domain" description="Helicase ATP-binding" evidence="5">
    <location>
        <begin position="1"/>
        <end position="109"/>
    </location>
</feature>
<dbReference type="Pfam" id="PF00270">
    <property type="entry name" value="DEAD"/>
    <property type="match status" value="1"/>
</dbReference>
<dbReference type="PROSITE" id="PS51192">
    <property type="entry name" value="HELICASE_ATP_BIND_1"/>
    <property type="match status" value="1"/>
</dbReference>
<evidence type="ECO:0000313" key="6">
    <source>
        <dbReference type="EMBL" id="MBZ3876295.1"/>
    </source>
</evidence>
<name>A0AA41MQH6_SCICA</name>
<proteinExistence type="predicted"/>
<dbReference type="InterPro" id="IPR011545">
    <property type="entry name" value="DEAD/DEAH_box_helicase_dom"/>
</dbReference>
<dbReference type="InterPro" id="IPR014001">
    <property type="entry name" value="Helicase_ATP-bd"/>
</dbReference>
<evidence type="ECO:0000256" key="2">
    <source>
        <dbReference type="ARBA" id="ARBA00022801"/>
    </source>
</evidence>
<dbReference type="InterPro" id="IPR027417">
    <property type="entry name" value="P-loop_NTPase"/>
</dbReference>
<protein>
    <submittedName>
        <fullName evidence="6">ATP-dependent RNA helicase DDX28</fullName>
    </submittedName>
</protein>
<accession>A0AA41MQH6</accession>
<keyword evidence="2" id="KW-0378">Hydrolase</keyword>
<keyword evidence="7" id="KW-1185">Reference proteome</keyword>
<dbReference type="Proteomes" id="UP001166674">
    <property type="component" value="Unassembled WGS sequence"/>
</dbReference>
<evidence type="ECO:0000259" key="5">
    <source>
        <dbReference type="PROSITE" id="PS51192"/>
    </source>
</evidence>
<sequence>MRKIRLQLSKQPSAHILVATPGALWKALKSQLMSLEQLSFVVLDEADSRLDESFLDLVHYILEKSHIAPDPADLEYPFNPKAQLVLVEATFPEGVSQLLSKVGSPGSLTTITTSQFHCIMPHVRQTFQRMKGAEKVAEWLQILKQRDEEKPAASGTVLVFCNSSSTVNCLGYILDDPKIKS</sequence>
<evidence type="ECO:0000256" key="3">
    <source>
        <dbReference type="ARBA" id="ARBA00022806"/>
    </source>
</evidence>
<evidence type="ECO:0000256" key="4">
    <source>
        <dbReference type="ARBA" id="ARBA00022840"/>
    </source>
</evidence>
<keyword evidence="1" id="KW-0547">Nucleotide-binding</keyword>
<dbReference type="SUPFAM" id="SSF52540">
    <property type="entry name" value="P-loop containing nucleoside triphosphate hydrolases"/>
    <property type="match status" value="1"/>
</dbReference>
<reference evidence="6" key="1">
    <citation type="submission" date="2020-03" db="EMBL/GenBank/DDBJ databases">
        <title>Studies in the Genomics of Life Span.</title>
        <authorList>
            <person name="Glass D."/>
        </authorList>
    </citation>
    <scope>NUCLEOTIDE SEQUENCE</scope>
    <source>
        <strain evidence="6">SUZIE</strain>
        <tissue evidence="6">Muscle</tissue>
    </source>
</reference>
<keyword evidence="4" id="KW-0067">ATP-binding</keyword>
<keyword evidence="3 6" id="KW-0347">Helicase</keyword>
<gene>
    <name evidence="6" type="ORF">SUZIE_137225</name>
</gene>
<dbReference type="GO" id="GO:0005524">
    <property type="term" value="F:ATP binding"/>
    <property type="evidence" value="ECO:0007669"/>
    <property type="project" value="UniProtKB-KW"/>
</dbReference>
<evidence type="ECO:0000313" key="7">
    <source>
        <dbReference type="Proteomes" id="UP001166674"/>
    </source>
</evidence>
<dbReference type="GO" id="GO:0004386">
    <property type="term" value="F:helicase activity"/>
    <property type="evidence" value="ECO:0007669"/>
    <property type="project" value="UniProtKB-KW"/>
</dbReference>
<dbReference type="Gene3D" id="3.40.50.300">
    <property type="entry name" value="P-loop containing nucleotide triphosphate hydrolases"/>
    <property type="match status" value="1"/>
</dbReference>
<evidence type="ECO:0000256" key="1">
    <source>
        <dbReference type="ARBA" id="ARBA00022741"/>
    </source>
</evidence>
<dbReference type="PANTHER" id="PTHR47960">
    <property type="entry name" value="DEAD-BOX ATP-DEPENDENT RNA HELICASE 50"/>
    <property type="match status" value="1"/>
</dbReference>
<dbReference type="GO" id="GO:0016787">
    <property type="term" value="F:hydrolase activity"/>
    <property type="evidence" value="ECO:0007669"/>
    <property type="project" value="UniProtKB-KW"/>
</dbReference>
<organism evidence="6 7">
    <name type="scientific">Sciurus carolinensis</name>
    <name type="common">Eastern gray squirrel</name>
    <dbReference type="NCBI Taxonomy" id="30640"/>
    <lineage>
        <taxon>Eukaryota</taxon>
        <taxon>Metazoa</taxon>
        <taxon>Chordata</taxon>
        <taxon>Craniata</taxon>
        <taxon>Vertebrata</taxon>
        <taxon>Euteleostomi</taxon>
        <taxon>Mammalia</taxon>
        <taxon>Eutheria</taxon>
        <taxon>Euarchontoglires</taxon>
        <taxon>Glires</taxon>
        <taxon>Rodentia</taxon>
        <taxon>Sciuromorpha</taxon>
        <taxon>Sciuridae</taxon>
        <taxon>Sciurinae</taxon>
        <taxon>Sciurini</taxon>
        <taxon>Sciurus</taxon>
    </lineage>
</organism>
<comment type="caution">
    <text evidence="6">The sequence shown here is derived from an EMBL/GenBank/DDBJ whole genome shotgun (WGS) entry which is preliminary data.</text>
</comment>
<dbReference type="GO" id="GO:0003676">
    <property type="term" value="F:nucleic acid binding"/>
    <property type="evidence" value="ECO:0007669"/>
    <property type="project" value="InterPro"/>
</dbReference>
<dbReference type="EMBL" id="JAATJV010272316">
    <property type="protein sequence ID" value="MBZ3876295.1"/>
    <property type="molecule type" value="Genomic_DNA"/>
</dbReference>
<dbReference type="AlphaFoldDB" id="A0AA41MQH6"/>